<accession>A0A1E3KXP7</accession>
<dbReference type="STRING" id="1886670.PTI45_04505"/>
<dbReference type="Proteomes" id="UP000094578">
    <property type="component" value="Unassembled WGS sequence"/>
</dbReference>
<organism evidence="1 2">
    <name type="scientific">Paenibacillus nuruki</name>
    <dbReference type="NCBI Taxonomy" id="1886670"/>
    <lineage>
        <taxon>Bacteria</taxon>
        <taxon>Bacillati</taxon>
        <taxon>Bacillota</taxon>
        <taxon>Bacilli</taxon>
        <taxon>Bacillales</taxon>
        <taxon>Paenibacillaceae</taxon>
        <taxon>Paenibacillus</taxon>
    </lineage>
</organism>
<dbReference type="AlphaFoldDB" id="A0A1E3KXP7"/>
<keyword evidence="2" id="KW-1185">Reference proteome</keyword>
<evidence type="ECO:0000313" key="1">
    <source>
        <dbReference type="EMBL" id="ODP26163.1"/>
    </source>
</evidence>
<evidence type="ECO:0000313" key="2">
    <source>
        <dbReference type="Proteomes" id="UP000094578"/>
    </source>
</evidence>
<gene>
    <name evidence="1" type="ORF">PTI45_04505</name>
</gene>
<sequence>MNIFDDYDQKLDQLHKAHEAIIEHFHELPDASYQAFSVEAEIRNFSLRKERLSIIPSKTSCHLCDQFLAYEEVPTKLGKKKSFNICSKCIDTISLVRGTTEFEMVHELQKNTLNQDITGALHPLIKDHLIRQSEKCWLIHDVVYDLYYKKGRTREALDQSWIEDIEKRLALLKQQLAIMADLNYKLPDSHMQDYSHKAQIKDLEGKLERIDGGLLPYRCSHCGSWIKEAGRPTFYGTYTICMPCKKVLRGVMTIPEAEKKYDLRSGTIRRDITRGKLTCYEDAKLLRRSGSIWILHEIVVQDKYKELPEHTSTTSGYAEIPNDLLERSRSVFNRLK</sequence>
<dbReference type="EMBL" id="MDER01000094">
    <property type="protein sequence ID" value="ODP26163.1"/>
    <property type="molecule type" value="Genomic_DNA"/>
</dbReference>
<name>A0A1E3KXP7_9BACL</name>
<dbReference type="RefSeq" id="WP_069329813.1">
    <property type="nucleotide sequence ID" value="NZ_MDER01000094.1"/>
</dbReference>
<protein>
    <submittedName>
        <fullName evidence="1">Uncharacterized protein</fullName>
    </submittedName>
</protein>
<comment type="caution">
    <text evidence="1">The sequence shown here is derived from an EMBL/GenBank/DDBJ whole genome shotgun (WGS) entry which is preliminary data.</text>
</comment>
<reference evidence="1 2" key="1">
    <citation type="submission" date="2016-08" db="EMBL/GenBank/DDBJ databases">
        <title>Genome sequencing of Paenibacillus sp. TI45-13ar, isolated from Korean traditional nuruk.</title>
        <authorList>
            <person name="Kim S.-J."/>
        </authorList>
    </citation>
    <scope>NUCLEOTIDE SEQUENCE [LARGE SCALE GENOMIC DNA]</scope>
    <source>
        <strain evidence="1 2">TI45-13ar</strain>
    </source>
</reference>
<proteinExistence type="predicted"/>